<reference evidence="2 3" key="1">
    <citation type="submission" date="2019-12" db="EMBL/GenBank/DDBJ databases">
        <title>Nocardia sp. nov. ET3-3 isolated from soil.</title>
        <authorList>
            <person name="Kanchanasin P."/>
            <person name="Tanasupawat S."/>
            <person name="Yuki M."/>
            <person name="Kudo T."/>
        </authorList>
    </citation>
    <scope>NUCLEOTIDE SEQUENCE [LARGE SCALE GENOMIC DNA]</scope>
    <source>
        <strain evidence="2 3">ET3-3</strain>
    </source>
</reference>
<protein>
    <recommendedName>
        <fullName evidence="1">Zinc finger CGNR domain-containing protein</fullName>
    </recommendedName>
</protein>
<dbReference type="InterPro" id="IPR010852">
    <property type="entry name" value="ABATE"/>
</dbReference>
<name>A0A7K1UQ20_9NOCA</name>
<evidence type="ECO:0000313" key="3">
    <source>
        <dbReference type="Proteomes" id="UP000466794"/>
    </source>
</evidence>
<feature type="domain" description="Zinc finger CGNR" evidence="1">
    <location>
        <begin position="171"/>
        <end position="209"/>
    </location>
</feature>
<dbReference type="PANTHER" id="PTHR35525">
    <property type="entry name" value="BLL6575 PROTEIN"/>
    <property type="match status" value="1"/>
</dbReference>
<dbReference type="AlphaFoldDB" id="A0A7K1UQ20"/>
<dbReference type="InterPro" id="IPR023286">
    <property type="entry name" value="ABATE_dom_sf"/>
</dbReference>
<evidence type="ECO:0000313" key="2">
    <source>
        <dbReference type="EMBL" id="MVU76424.1"/>
    </source>
</evidence>
<dbReference type="Pfam" id="PF11706">
    <property type="entry name" value="zf-CGNR"/>
    <property type="match status" value="1"/>
</dbReference>
<keyword evidence="3" id="KW-1185">Reference proteome</keyword>
<dbReference type="Gene3D" id="1.10.3300.10">
    <property type="entry name" value="Jann2411-like domain"/>
    <property type="match status" value="1"/>
</dbReference>
<sequence length="213" mass="23609">MCLDVRTSWLRSAIPVRIWGMVDPLALRLANTIRATSRGLTDAFATPESTRDWLRANAAHLRVYLDLDDYLPSEADRTALVDLRQNVRSLFAEYVAPQPPSSADAAVLPPFPEALAAINNATAPSQRLLGWGRNGPRADERLLTADDLDTVMAGLADATIEFFTGPVASQIRVCPAPRCVRYFLKSHPRQEWCSVACGNRARAARHYAQHRED</sequence>
<dbReference type="SUPFAM" id="SSF160904">
    <property type="entry name" value="Jann2411-like"/>
    <property type="match status" value="1"/>
</dbReference>
<dbReference type="EMBL" id="WRPP01000001">
    <property type="protein sequence ID" value="MVU76424.1"/>
    <property type="molecule type" value="Genomic_DNA"/>
</dbReference>
<dbReference type="InterPro" id="IPR021005">
    <property type="entry name" value="Znf_CGNR"/>
</dbReference>
<proteinExistence type="predicted"/>
<comment type="caution">
    <text evidence="2">The sequence shown here is derived from an EMBL/GenBank/DDBJ whole genome shotgun (WGS) entry which is preliminary data.</text>
</comment>
<dbReference type="PANTHER" id="PTHR35525:SF3">
    <property type="entry name" value="BLL6575 PROTEIN"/>
    <property type="match status" value="1"/>
</dbReference>
<accession>A0A7K1UQ20</accession>
<dbReference type="Pfam" id="PF07336">
    <property type="entry name" value="ABATE"/>
    <property type="match status" value="1"/>
</dbReference>
<dbReference type="Proteomes" id="UP000466794">
    <property type="component" value="Unassembled WGS sequence"/>
</dbReference>
<organism evidence="2 3">
    <name type="scientific">Nocardia terrae</name>
    <dbReference type="NCBI Taxonomy" id="2675851"/>
    <lineage>
        <taxon>Bacteria</taxon>
        <taxon>Bacillati</taxon>
        <taxon>Actinomycetota</taxon>
        <taxon>Actinomycetes</taxon>
        <taxon>Mycobacteriales</taxon>
        <taxon>Nocardiaceae</taxon>
        <taxon>Nocardia</taxon>
    </lineage>
</organism>
<gene>
    <name evidence="2" type="ORF">GPX89_04100</name>
</gene>
<evidence type="ECO:0000259" key="1">
    <source>
        <dbReference type="Pfam" id="PF11706"/>
    </source>
</evidence>